<name>A0ABR1D7E5_NECAM</name>
<gene>
    <name evidence="2" type="primary">Necator_chrIII.g13266</name>
    <name evidence="2" type="ORF">RB195_012499</name>
</gene>
<protein>
    <submittedName>
        <fullName evidence="2">Uncharacterized protein</fullName>
    </submittedName>
</protein>
<reference evidence="2 3" key="1">
    <citation type="submission" date="2023-08" db="EMBL/GenBank/DDBJ databases">
        <title>A Necator americanus chromosomal reference genome.</title>
        <authorList>
            <person name="Ilik V."/>
            <person name="Petrzelkova K.J."/>
            <person name="Pardy F."/>
            <person name="Fuh T."/>
            <person name="Niatou-Singa F.S."/>
            <person name="Gouil Q."/>
            <person name="Baker L."/>
            <person name="Ritchie M.E."/>
            <person name="Jex A.R."/>
            <person name="Gazzola D."/>
            <person name="Li H."/>
            <person name="Toshio Fujiwara R."/>
            <person name="Zhan B."/>
            <person name="Aroian R.V."/>
            <person name="Pafco B."/>
            <person name="Schwarz E.M."/>
        </authorList>
    </citation>
    <scope>NUCLEOTIDE SEQUENCE [LARGE SCALE GENOMIC DNA]</scope>
    <source>
        <strain evidence="2 3">Aroian</strain>
        <tissue evidence="2">Whole animal</tissue>
    </source>
</reference>
<organism evidence="2 3">
    <name type="scientific">Necator americanus</name>
    <name type="common">Human hookworm</name>
    <dbReference type="NCBI Taxonomy" id="51031"/>
    <lineage>
        <taxon>Eukaryota</taxon>
        <taxon>Metazoa</taxon>
        <taxon>Ecdysozoa</taxon>
        <taxon>Nematoda</taxon>
        <taxon>Chromadorea</taxon>
        <taxon>Rhabditida</taxon>
        <taxon>Rhabditina</taxon>
        <taxon>Rhabditomorpha</taxon>
        <taxon>Strongyloidea</taxon>
        <taxon>Ancylostomatidae</taxon>
        <taxon>Bunostominae</taxon>
        <taxon>Necator</taxon>
    </lineage>
</organism>
<dbReference type="EMBL" id="JAVFWL010000003">
    <property type="protein sequence ID" value="KAK6746434.1"/>
    <property type="molecule type" value="Genomic_DNA"/>
</dbReference>
<sequence>MVSSTSLVGFYFVFFKKKSKSKDEEKRLTFDRLEDKLNGAVAAMNLKEKEAKAEMSSPYISEYSPGVHAERMNALSKGKTKSATAIIQKEKHLKTENRSSSLEKNAGEKMGLGLFEAANVMCNIVEISKDSTMHRRTHEANTVSKHEKPVKTSSKSSITSVSSQSGPFAMMKESEKKKKKSIDLEDD</sequence>
<evidence type="ECO:0000256" key="1">
    <source>
        <dbReference type="SAM" id="MobiDB-lite"/>
    </source>
</evidence>
<proteinExistence type="predicted"/>
<dbReference type="Proteomes" id="UP001303046">
    <property type="component" value="Unassembled WGS sequence"/>
</dbReference>
<keyword evidence="3" id="KW-1185">Reference proteome</keyword>
<comment type="caution">
    <text evidence="2">The sequence shown here is derived from an EMBL/GenBank/DDBJ whole genome shotgun (WGS) entry which is preliminary data.</text>
</comment>
<feature type="region of interest" description="Disordered" evidence="1">
    <location>
        <begin position="132"/>
        <end position="187"/>
    </location>
</feature>
<evidence type="ECO:0000313" key="3">
    <source>
        <dbReference type="Proteomes" id="UP001303046"/>
    </source>
</evidence>
<accession>A0ABR1D7E5</accession>
<evidence type="ECO:0000313" key="2">
    <source>
        <dbReference type="EMBL" id="KAK6746434.1"/>
    </source>
</evidence>
<feature type="compositionally biased region" description="Low complexity" evidence="1">
    <location>
        <begin position="151"/>
        <end position="165"/>
    </location>
</feature>